<reference evidence="2" key="1">
    <citation type="submission" date="2021-02" db="EMBL/GenBank/DDBJ databases">
        <authorList>
            <person name="Dougan E. K."/>
            <person name="Rhodes N."/>
            <person name="Thang M."/>
            <person name="Chan C."/>
        </authorList>
    </citation>
    <scope>NUCLEOTIDE SEQUENCE</scope>
</reference>
<feature type="region of interest" description="Disordered" evidence="1">
    <location>
        <begin position="338"/>
        <end position="359"/>
    </location>
</feature>
<sequence length="407" mass="43165">VALLTAAAGLHCAPASAATGLRLQHCSHAALTGRDPLLAHATSAACTRLALKAAGLARSGSALSSVSARPSSARSRSLSFACEPAESSEPLAQLVRRLQSRARGPCALEDCRRMRALLDSGDELMALGVDSPPEAIDSAAERRAHLSGLVLAASDLAFLALPRAMHLRWAELCTDLEAPDAAGWLRGEVELLAVPIYETLRAVGAAARQVPTSNSNSARPNVLSTPLRHLRDNARHWKETPLAPSSAAFQKKSQACREGVFTEPSRTVTHVSTMPPRLDAAQVTMIPDKFRGAHTKMDPAHVSPSRLREAACDPIVLPAALPICGRSLPCSFRFKASPTNPRIPQAEHSEADDEAEAEVEAPAKLTLGTQTPAHVPGQVTEDLESYSCTDQVLVQALAQSLKQSLDM</sequence>
<evidence type="ECO:0000313" key="3">
    <source>
        <dbReference type="Proteomes" id="UP000626109"/>
    </source>
</evidence>
<protein>
    <submittedName>
        <fullName evidence="2">Uncharacterized protein</fullName>
    </submittedName>
</protein>
<proteinExistence type="predicted"/>
<dbReference type="EMBL" id="CAJNNW010032620">
    <property type="protein sequence ID" value="CAE8714315.1"/>
    <property type="molecule type" value="Genomic_DNA"/>
</dbReference>
<organism evidence="2 3">
    <name type="scientific">Polarella glacialis</name>
    <name type="common">Dinoflagellate</name>
    <dbReference type="NCBI Taxonomy" id="89957"/>
    <lineage>
        <taxon>Eukaryota</taxon>
        <taxon>Sar</taxon>
        <taxon>Alveolata</taxon>
        <taxon>Dinophyceae</taxon>
        <taxon>Suessiales</taxon>
        <taxon>Suessiaceae</taxon>
        <taxon>Polarella</taxon>
    </lineage>
</organism>
<accession>A0A813KW66</accession>
<dbReference type="AlphaFoldDB" id="A0A813KW66"/>
<comment type="caution">
    <text evidence="2">The sequence shown here is derived from an EMBL/GenBank/DDBJ whole genome shotgun (WGS) entry which is preliminary data.</text>
</comment>
<feature type="non-terminal residue" evidence="2">
    <location>
        <position position="1"/>
    </location>
</feature>
<name>A0A813KW66_POLGL</name>
<evidence type="ECO:0000313" key="2">
    <source>
        <dbReference type="EMBL" id="CAE8714315.1"/>
    </source>
</evidence>
<evidence type="ECO:0000256" key="1">
    <source>
        <dbReference type="SAM" id="MobiDB-lite"/>
    </source>
</evidence>
<dbReference type="Proteomes" id="UP000626109">
    <property type="component" value="Unassembled WGS sequence"/>
</dbReference>
<feature type="compositionally biased region" description="Acidic residues" evidence="1">
    <location>
        <begin position="350"/>
        <end position="359"/>
    </location>
</feature>
<gene>
    <name evidence="2" type="ORF">PGLA2088_LOCUS37938</name>
</gene>